<gene>
    <name evidence="2" type="ORF">KCH_12180</name>
</gene>
<accession>A0A066Z027</accession>
<feature type="compositionally biased region" description="Pro residues" evidence="1">
    <location>
        <begin position="458"/>
        <end position="467"/>
    </location>
</feature>
<feature type="region of interest" description="Disordered" evidence="1">
    <location>
        <begin position="381"/>
        <end position="474"/>
    </location>
</feature>
<evidence type="ECO:0000313" key="3">
    <source>
        <dbReference type="Proteomes" id="UP000027178"/>
    </source>
</evidence>
<organism evidence="2 3">
    <name type="scientific">Kitasatospora cheerisanensis KCTC 2395</name>
    <dbReference type="NCBI Taxonomy" id="1348663"/>
    <lineage>
        <taxon>Bacteria</taxon>
        <taxon>Bacillati</taxon>
        <taxon>Actinomycetota</taxon>
        <taxon>Actinomycetes</taxon>
        <taxon>Kitasatosporales</taxon>
        <taxon>Streptomycetaceae</taxon>
        <taxon>Kitasatospora</taxon>
    </lineage>
</organism>
<feature type="compositionally biased region" description="Low complexity" evidence="1">
    <location>
        <begin position="400"/>
        <end position="417"/>
    </location>
</feature>
<dbReference type="EMBL" id="JNBY01000050">
    <property type="protein sequence ID" value="KDN87133.1"/>
    <property type="molecule type" value="Genomic_DNA"/>
</dbReference>
<dbReference type="Proteomes" id="UP000027178">
    <property type="component" value="Unassembled WGS sequence"/>
</dbReference>
<reference evidence="2 3" key="1">
    <citation type="submission" date="2014-05" db="EMBL/GenBank/DDBJ databases">
        <title>Draft Genome Sequence of Kitasatospora cheerisanensis KCTC 2395.</title>
        <authorList>
            <person name="Nam D.H."/>
        </authorList>
    </citation>
    <scope>NUCLEOTIDE SEQUENCE [LARGE SCALE GENOMIC DNA]</scope>
    <source>
        <strain evidence="2 3">KCTC 2395</strain>
    </source>
</reference>
<evidence type="ECO:0000313" key="2">
    <source>
        <dbReference type="EMBL" id="KDN87133.1"/>
    </source>
</evidence>
<keyword evidence="3" id="KW-1185">Reference proteome</keyword>
<feature type="compositionally biased region" description="Low complexity" evidence="1">
    <location>
        <begin position="437"/>
        <end position="457"/>
    </location>
</feature>
<dbReference type="AlphaFoldDB" id="A0A066Z027"/>
<dbReference type="eggNOG" id="COG0457">
    <property type="taxonomic scope" value="Bacteria"/>
</dbReference>
<dbReference type="HOGENOM" id="CLU_471580_0_0_11"/>
<dbReference type="Gene3D" id="1.25.40.10">
    <property type="entry name" value="Tetratricopeptide repeat domain"/>
    <property type="match status" value="1"/>
</dbReference>
<feature type="compositionally biased region" description="Basic and acidic residues" evidence="1">
    <location>
        <begin position="381"/>
        <end position="390"/>
    </location>
</feature>
<sequence length="578" mass="61032">MRTGWAGGTVRAGGNCVHADLAKAWELLDADDPQGAVRELRRVVDGLTAGEVAPVTRRLAEAVGIEDLAGAAAALASRPADAGALYAYGYACIEHGLSEFAVPALREALAAGAAPVKRKLFGRGGAAQAAPRQVLLELAVALEDGERHAEAVAVLQEHRAIGGDWPDGYLLAHNALMDGRVELAREVFEGLAAPDGDTWQPAADRIRRSLARAAAVPPAGPQDLRGWHYTLTGGLLATLSPHGYEQGMTGRWAYLGDSWDNCRRGLERLRTVLEAAGRRPSSVALLPDRGSEALGLAAAALLGIPAAPYRPGGGVADALVVAYDLNECDQELVGALYERAPGEVLYEHATCWTDPPAVSADVSGLLVQHVVAPWEPNLRVGEDGEVERGRPTTARRRSSRSGSAPRPPSRTRATGGPRRTRTRRWPPSPPGPPRPGRPAAGTGSARRARCAAPGSPDGAPPDTPPPAGRTARRAAAGRCRGCHLPGWDLLQAGATKATRATAKATWSRCLIQSMPEVWRTPIQPATRLPIRAPAAPSSMVSHQGMACGPRRISLASTPSTKPISRIQRSWNIESQPFR</sequence>
<dbReference type="PATRIC" id="fig|1348663.4.peg.1163"/>
<proteinExistence type="predicted"/>
<name>A0A066Z027_9ACTN</name>
<comment type="caution">
    <text evidence="2">The sequence shown here is derived from an EMBL/GenBank/DDBJ whole genome shotgun (WGS) entry which is preliminary data.</text>
</comment>
<dbReference type="InterPro" id="IPR011990">
    <property type="entry name" value="TPR-like_helical_dom_sf"/>
</dbReference>
<feature type="compositionally biased region" description="Pro residues" evidence="1">
    <location>
        <begin position="426"/>
        <end position="436"/>
    </location>
</feature>
<evidence type="ECO:0000256" key="1">
    <source>
        <dbReference type="SAM" id="MobiDB-lite"/>
    </source>
</evidence>
<protein>
    <submittedName>
        <fullName evidence="2">Uncharacterized protein</fullName>
    </submittedName>
</protein>